<evidence type="ECO:0000313" key="8">
    <source>
        <dbReference type="RefSeq" id="XP_031574017.1"/>
    </source>
</evidence>
<dbReference type="Pfam" id="PF14008">
    <property type="entry name" value="Metallophos_C"/>
    <property type="match status" value="1"/>
</dbReference>
<comment type="catalytic activity">
    <reaction evidence="3">
        <text>a phosphate monoester + H2O = an alcohol + phosphate</text>
        <dbReference type="Rhea" id="RHEA:15017"/>
        <dbReference type="ChEBI" id="CHEBI:15377"/>
        <dbReference type="ChEBI" id="CHEBI:30879"/>
        <dbReference type="ChEBI" id="CHEBI:43474"/>
        <dbReference type="ChEBI" id="CHEBI:67140"/>
        <dbReference type="EC" id="3.1.3.2"/>
    </reaction>
</comment>
<dbReference type="OrthoDB" id="45007at2759"/>
<dbReference type="InterPro" id="IPR029052">
    <property type="entry name" value="Metallo-depent_PP-like"/>
</dbReference>
<feature type="domain" description="Purple acid phosphatase N-terminal" evidence="6">
    <location>
        <begin position="28"/>
        <end position="130"/>
    </location>
</feature>
<evidence type="ECO:0000259" key="5">
    <source>
        <dbReference type="Pfam" id="PF14008"/>
    </source>
</evidence>
<dbReference type="SUPFAM" id="SSF56300">
    <property type="entry name" value="Metallo-dependent phosphatases"/>
    <property type="match status" value="1"/>
</dbReference>
<dbReference type="AlphaFoldDB" id="A0A6P8J307"/>
<dbReference type="SUPFAM" id="SSF49363">
    <property type="entry name" value="Purple acid phosphatase, N-terminal domain"/>
    <property type="match status" value="1"/>
</dbReference>
<dbReference type="PANTHER" id="PTHR45867">
    <property type="entry name" value="PURPLE ACID PHOSPHATASE"/>
    <property type="match status" value="1"/>
</dbReference>
<feature type="signal peptide" evidence="3">
    <location>
        <begin position="1"/>
        <end position="26"/>
    </location>
</feature>
<organism evidence="7 8">
    <name type="scientific">Actinia tenebrosa</name>
    <name type="common">Australian red waratah sea anemone</name>
    <dbReference type="NCBI Taxonomy" id="6105"/>
    <lineage>
        <taxon>Eukaryota</taxon>
        <taxon>Metazoa</taxon>
        <taxon>Cnidaria</taxon>
        <taxon>Anthozoa</taxon>
        <taxon>Hexacorallia</taxon>
        <taxon>Actiniaria</taxon>
        <taxon>Actiniidae</taxon>
        <taxon>Actinia</taxon>
    </lineage>
</organism>
<keyword evidence="2" id="KW-0325">Glycoprotein</keyword>
<dbReference type="InterPro" id="IPR041792">
    <property type="entry name" value="MPP_PAP"/>
</dbReference>
<dbReference type="PANTHER" id="PTHR45867:SF3">
    <property type="entry name" value="ACID PHOSPHATASE TYPE 7"/>
    <property type="match status" value="1"/>
</dbReference>
<feature type="chain" id="PRO_5028506852" description="Purple acid phosphatase" evidence="3">
    <location>
        <begin position="27"/>
        <end position="429"/>
    </location>
</feature>
<dbReference type="InterPro" id="IPR008963">
    <property type="entry name" value="Purple_acid_Pase-like_N"/>
</dbReference>
<comment type="similarity">
    <text evidence="3">Belongs to the metallophosphoesterase superfamily. Purple acid phosphatase family.</text>
</comment>
<dbReference type="RefSeq" id="XP_031574017.1">
    <property type="nucleotide sequence ID" value="XM_031718157.1"/>
</dbReference>
<feature type="domain" description="Purple acid phosphatase C-terminal" evidence="5">
    <location>
        <begin position="353"/>
        <end position="404"/>
    </location>
</feature>
<evidence type="ECO:0000259" key="6">
    <source>
        <dbReference type="Pfam" id="PF16656"/>
    </source>
</evidence>
<accession>A0A6P8J307</accession>
<dbReference type="InParanoid" id="A0A6P8J307"/>
<evidence type="ECO:0000256" key="1">
    <source>
        <dbReference type="ARBA" id="ARBA00022729"/>
    </source>
</evidence>
<dbReference type="GO" id="GO:0046872">
    <property type="term" value="F:metal ion binding"/>
    <property type="evidence" value="ECO:0007669"/>
    <property type="project" value="InterPro"/>
</dbReference>
<dbReference type="InterPro" id="IPR004843">
    <property type="entry name" value="Calcineurin-like_PHP"/>
</dbReference>
<dbReference type="Gene3D" id="3.60.21.10">
    <property type="match status" value="1"/>
</dbReference>
<name>A0A6P8J307_ACTTE</name>
<evidence type="ECO:0000259" key="4">
    <source>
        <dbReference type="Pfam" id="PF00149"/>
    </source>
</evidence>
<dbReference type="Pfam" id="PF16656">
    <property type="entry name" value="Pur_ac_phosph_N"/>
    <property type="match status" value="1"/>
</dbReference>
<dbReference type="EC" id="3.1.3.2" evidence="3"/>
<keyword evidence="1 3" id="KW-0732">Signal</keyword>
<proteinExistence type="inferred from homology"/>
<evidence type="ECO:0000256" key="3">
    <source>
        <dbReference type="RuleBase" id="RU361203"/>
    </source>
</evidence>
<keyword evidence="3" id="KW-0378">Hydrolase</keyword>
<dbReference type="KEGG" id="aten:116307841"/>
<dbReference type="Proteomes" id="UP000515163">
    <property type="component" value="Unplaced"/>
</dbReference>
<protein>
    <recommendedName>
        <fullName evidence="3">Purple acid phosphatase</fullName>
        <ecNumber evidence="3">3.1.3.2</ecNumber>
    </recommendedName>
</protein>
<dbReference type="Gene3D" id="2.60.40.380">
    <property type="entry name" value="Purple acid phosphatase-like, N-terminal"/>
    <property type="match status" value="1"/>
</dbReference>
<dbReference type="InterPro" id="IPR025733">
    <property type="entry name" value="PAPs_C"/>
</dbReference>
<dbReference type="GO" id="GO:0003993">
    <property type="term" value="F:acid phosphatase activity"/>
    <property type="evidence" value="ECO:0007669"/>
    <property type="project" value="UniProtKB-EC"/>
</dbReference>
<dbReference type="InterPro" id="IPR015914">
    <property type="entry name" value="PAPs_N"/>
</dbReference>
<dbReference type="Pfam" id="PF00149">
    <property type="entry name" value="Metallophos"/>
    <property type="match status" value="1"/>
</dbReference>
<gene>
    <name evidence="8" type="primary">LOC116307841</name>
</gene>
<dbReference type="GeneID" id="116307841"/>
<feature type="domain" description="Calcineurin-like phosphoesterase" evidence="4">
    <location>
        <begin position="138"/>
        <end position="327"/>
    </location>
</feature>
<keyword evidence="7" id="KW-1185">Reference proteome</keyword>
<evidence type="ECO:0000256" key="2">
    <source>
        <dbReference type="ARBA" id="ARBA00023180"/>
    </source>
</evidence>
<evidence type="ECO:0000313" key="7">
    <source>
        <dbReference type="Proteomes" id="UP000515163"/>
    </source>
</evidence>
<sequence length="429" mass="49189">MAAIFDFYGLFLVVALTFSSKNTVRGQPEQIHMAFTGVSSERIVNYVTQSQDVDLKTVALYGKDPKQLDQKSDGESFLYPLPQNQEVDSKHHRNLTIHNVKLTNLEANTKYYYRVGDPDNNLSDVFSFSTNEDSLIYAVYGDMGYKNAVSLPLLKDEAKQGKFHAVFHVGDLAYDFYEEDGVTGDKFMNSIQPVATLVPYMVLPGNHEHKYNFSHYINRFSNMELGVGENSGSGTGLWYSLDIGLIHFVAFDTEVYKYSSDDGQIARQLNWLEQDLAKANKNRENVPWIVSLAHKSDFMDHTNFTYFSPLLHKYGVDIHLCGHSHNYQRYFPYFKREIDRQSDKNVYKNPKYMTTVVVGSAGSKEKISQGLGPINKLVTHIFDYGFGHLQVFNHTHLSWKWENSETYLDSPVQDNLWIIQENHGMRTVV</sequence>
<dbReference type="CDD" id="cd00839">
    <property type="entry name" value="MPP_PAPs"/>
    <property type="match status" value="1"/>
</dbReference>
<reference evidence="8" key="1">
    <citation type="submission" date="2025-08" db="UniProtKB">
        <authorList>
            <consortium name="RefSeq"/>
        </authorList>
    </citation>
    <scope>IDENTIFICATION</scope>
    <source>
        <tissue evidence="8">Tentacle</tissue>
    </source>
</reference>